<reference evidence="4" key="1">
    <citation type="journal article" date="2014" name="BMC Genomics">
        <title>Genome characteristics reveal the impact of lichenization on lichen-forming fungus Endocarpon pusillum Hedwig (Verrucariales, Ascomycota).</title>
        <authorList>
            <person name="Wang Y.-Y."/>
            <person name="Liu B."/>
            <person name="Zhang X.-Y."/>
            <person name="Zhou Q.-M."/>
            <person name="Zhang T."/>
            <person name="Li H."/>
            <person name="Yu Y.-F."/>
            <person name="Zhang X.-L."/>
            <person name="Hao X.-Y."/>
            <person name="Wang M."/>
            <person name="Wang L."/>
            <person name="Wei J.-C."/>
        </authorList>
    </citation>
    <scope>NUCLEOTIDE SEQUENCE [LARGE SCALE GENOMIC DNA]</scope>
    <source>
        <strain evidence="4">Z07020 / HMAS-L-300199</strain>
    </source>
</reference>
<feature type="compositionally biased region" description="Acidic residues" evidence="1">
    <location>
        <begin position="75"/>
        <end position="87"/>
    </location>
</feature>
<dbReference type="GO" id="GO:0005634">
    <property type="term" value="C:nucleus"/>
    <property type="evidence" value="ECO:0007669"/>
    <property type="project" value="TreeGrafter"/>
</dbReference>
<dbReference type="OMA" id="PAIFDCQ"/>
<gene>
    <name evidence="3" type="ORF">EPUS_04881</name>
</gene>
<dbReference type="PANTHER" id="PTHR23322">
    <property type="entry name" value="FAS-ASSOCIATED PROTEIN"/>
    <property type="match status" value="1"/>
</dbReference>
<accession>U1HZU7</accession>
<evidence type="ECO:0000313" key="4">
    <source>
        <dbReference type="Proteomes" id="UP000019373"/>
    </source>
</evidence>
<feature type="region of interest" description="Disordered" evidence="1">
    <location>
        <begin position="367"/>
        <end position="390"/>
    </location>
</feature>
<dbReference type="SUPFAM" id="SSF54236">
    <property type="entry name" value="Ubiquitin-like"/>
    <property type="match status" value="1"/>
</dbReference>
<name>U1HZU7_ENDPU</name>
<dbReference type="Gene3D" id="1.10.8.10">
    <property type="entry name" value="DNA helicase RuvA subunit, C-terminal domain"/>
    <property type="match status" value="1"/>
</dbReference>
<feature type="compositionally biased region" description="Low complexity" evidence="1">
    <location>
        <begin position="42"/>
        <end position="53"/>
    </location>
</feature>
<dbReference type="InterPro" id="IPR050730">
    <property type="entry name" value="UBX_domain-protein"/>
</dbReference>
<dbReference type="HOGENOM" id="CLU_021255_2_0_1"/>
<evidence type="ECO:0000256" key="1">
    <source>
        <dbReference type="SAM" id="MobiDB-lite"/>
    </source>
</evidence>
<dbReference type="CDD" id="cd14348">
    <property type="entry name" value="UBA_p47"/>
    <property type="match status" value="1"/>
</dbReference>
<dbReference type="RefSeq" id="XP_007787628.1">
    <property type="nucleotide sequence ID" value="XM_007789438.1"/>
</dbReference>
<dbReference type="GO" id="GO:0043161">
    <property type="term" value="P:proteasome-mediated ubiquitin-dependent protein catabolic process"/>
    <property type="evidence" value="ECO:0007669"/>
    <property type="project" value="TreeGrafter"/>
</dbReference>
<dbReference type="Gene3D" id="3.40.30.10">
    <property type="entry name" value="Glutaredoxin"/>
    <property type="match status" value="1"/>
</dbReference>
<dbReference type="CDD" id="cd02958">
    <property type="entry name" value="UAS"/>
    <property type="match status" value="1"/>
</dbReference>
<dbReference type="InterPro" id="IPR006577">
    <property type="entry name" value="UAS"/>
</dbReference>
<dbReference type="OrthoDB" id="270602at2759"/>
<feature type="compositionally biased region" description="Basic and acidic residues" evidence="1">
    <location>
        <begin position="373"/>
        <end position="382"/>
    </location>
</feature>
<dbReference type="CDD" id="cd01767">
    <property type="entry name" value="UBX"/>
    <property type="match status" value="1"/>
</dbReference>
<dbReference type="PANTHER" id="PTHR23322:SF6">
    <property type="entry name" value="UBX DOMAIN-CONTAINING PROTEIN 7"/>
    <property type="match status" value="1"/>
</dbReference>
<evidence type="ECO:0000313" key="3">
    <source>
        <dbReference type="EMBL" id="ERF75099.1"/>
    </source>
</evidence>
<dbReference type="InterPro" id="IPR036249">
    <property type="entry name" value="Thioredoxin-like_sf"/>
</dbReference>
<dbReference type="eggNOG" id="KOG1364">
    <property type="taxonomic scope" value="Eukaryota"/>
</dbReference>
<evidence type="ECO:0000259" key="2">
    <source>
        <dbReference type="PROSITE" id="PS50033"/>
    </source>
</evidence>
<protein>
    <recommendedName>
        <fullName evidence="2">UBX domain-containing protein</fullName>
    </recommendedName>
</protein>
<dbReference type="EMBL" id="KE720820">
    <property type="protein sequence ID" value="ERF75099.1"/>
    <property type="molecule type" value="Genomic_DNA"/>
</dbReference>
<dbReference type="InterPro" id="IPR029071">
    <property type="entry name" value="Ubiquitin-like_domsf"/>
</dbReference>
<dbReference type="Gene3D" id="3.10.20.90">
    <property type="entry name" value="Phosphatidylinositol 3-kinase Catalytic Subunit, Chain A, domain 1"/>
    <property type="match status" value="1"/>
</dbReference>
<feature type="region of interest" description="Disordered" evidence="1">
    <location>
        <begin position="37"/>
        <end position="111"/>
    </location>
</feature>
<keyword evidence="4" id="KW-1185">Reference proteome</keyword>
<dbReference type="AlphaFoldDB" id="U1HZU7"/>
<dbReference type="Pfam" id="PF00789">
    <property type="entry name" value="UBX"/>
    <property type="match status" value="1"/>
</dbReference>
<dbReference type="PROSITE" id="PS50330">
    <property type="entry name" value="UIM"/>
    <property type="match status" value="1"/>
</dbReference>
<dbReference type="Pfam" id="PF13899">
    <property type="entry name" value="Thioredoxin_7"/>
    <property type="match status" value="1"/>
</dbReference>
<dbReference type="SMART" id="SM00594">
    <property type="entry name" value="UAS"/>
    <property type="match status" value="1"/>
</dbReference>
<sequence length="549" mass="60150">MDAAIAQIVTVTSASPERAAQYLQLADGDPGSAIMLYFESNGADPSGDPSSYSAPPPPPPASSRPGGTGNAQDPIDIDDGTVSDDNDPQITGFRKVGGSEGSALPQTRGSTFDADAEYARRLQEEMYGGGGGQGPGGEEEIRAPIARQSETLLGPGADAGPLDERDIPAHVMQQMRRMQNRRGNQAQPGIFNQRPAASIWTDRDDAVVEPDILAESTGGASESSSRSNMLAKMFQPPWDLMYKGGWDSAREEGREELKWLLVNIQDGSVFDCQVLNRDLWKNPSVVDTIRENFLFLQYSKDDIRADQYLQYYFQDHSNPDLYPHIAIVDPRTGEQVKVWSAEVPKAGDFLMQLHEFLDRYSLSSHARNPVAKRKSEAQKPKSVDQMTEEEQLERAMQASLAAQPENATKTVLEDPDELTRSVGDMDGKGKSVKQNAASMTVVENGDDTSSTPSPFSLIPSDCPHQEPAAGNDVTRIQFRHPAGRIIRRFATSDLVRRIFEWLKSEPLEGKEGVAFELVSMGKNLMDLADQTIEQAGLKNGTVMIEFLEA</sequence>
<feature type="domain" description="UBX" evidence="2">
    <location>
        <begin position="469"/>
        <end position="545"/>
    </location>
</feature>
<dbReference type="InterPro" id="IPR003903">
    <property type="entry name" value="UIM_dom"/>
</dbReference>
<organism evidence="3 4">
    <name type="scientific">Endocarpon pusillum (strain Z07020 / HMAS-L-300199)</name>
    <name type="common">Lichen-forming fungus</name>
    <dbReference type="NCBI Taxonomy" id="1263415"/>
    <lineage>
        <taxon>Eukaryota</taxon>
        <taxon>Fungi</taxon>
        <taxon>Dikarya</taxon>
        <taxon>Ascomycota</taxon>
        <taxon>Pezizomycotina</taxon>
        <taxon>Eurotiomycetes</taxon>
        <taxon>Chaetothyriomycetidae</taxon>
        <taxon>Verrucariales</taxon>
        <taxon>Verrucariaceae</taxon>
        <taxon>Endocarpon</taxon>
    </lineage>
</organism>
<dbReference type="PROSITE" id="PS50033">
    <property type="entry name" value="UBX"/>
    <property type="match status" value="1"/>
</dbReference>
<dbReference type="Proteomes" id="UP000019373">
    <property type="component" value="Unassembled WGS sequence"/>
</dbReference>
<dbReference type="GO" id="GO:0043130">
    <property type="term" value="F:ubiquitin binding"/>
    <property type="evidence" value="ECO:0007669"/>
    <property type="project" value="TreeGrafter"/>
</dbReference>
<dbReference type="InterPro" id="IPR001012">
    <property type="entry name" value="UBX_dom"/>
</dbReference>
<dbReference type="SUPFAM" id="SSF52833">
    <property type="entry name" value="Thioredoxin-like"/>
    <property type="match status" value="1"/>
</dbReference>
<dbReference type="Pfam" id="PF14555">
    <property type="entry name" value="UBA_4"/>
    <property type="match status" value="1"/>
</dbReference>
<dbReference type="GeneID" id="19239834"/>
<proteinExistence type="predicted"/>